<name>A0A0M3V4E3_9NOSO</name>
<keyword evidence="1" id="KW-0732">Signal</keyword>
<dbReference type="RefSeq" id="WP_062287399.1">
    <property type="nucleotide sequence ID" value="NZ_CP012036.1"/>
</dbReference>
<protein>
    <submittedName>
        <fullName evidence="2">Uncharacterized protein</fullName>
    </submittedName>
</protein>
<evidence type="ECO:0000256" key="1">
    <source>
        <dbReference type="SAM" id="SignalP"/>
    </source>
</evidence>
<sequence>MNWKRFVATHITLLMTVNMFNIIGSDSALAASKKIPNGIVAQIFNDGLDVSEVFLNSYGKQHGNSWHEPNSSYINFYGFVYKFDIPEFRKRVLRRLYIYNVANLKSNKLQVKPLDKAFELEATFESKGSEIKGICRRKRLIRKGYRNCIIGQDKGAPDVNWENPNIRLQLVPISYKGGIALKAVDVQVGGEFQAAGICNIGIDICNSFTDYKGKIKKSIADAIMTHFNSDTVRQKMSDTSLKNLPGIINISNIKSVSMQNGFVEIEY</sequence>
<feature type="signal peptide" evidence="1">
    <location>
        <begin position="1"/>
        <end position="30"/>
    </location>
</feature>
<reference evidence="3" key="1">
    <citation type="submission" date="2015-07" db="EMBL/GenBank/DDBJ databases">
        <title>Genome Of Nitrogen-Fixing Cyanobacterium Nostoc piscinale CENA21 From Solimoes/Amazon River Floodplain Sediments And Comparative Genomics To Uncover Biosynthetic Natural Products Potential.</title>
        <authorList>
            <person name="Leao T.F."/>
            <person name="Leao P.N."/>
            <person name="Guimaraes P.I."/>
            <person name="de Melo A.G.C."/>
            <person name="Ramos R.T.J."/>
            <person name="Silva A."/>
            <person name="Fiore M.F."/>
            <person name="Schneider M.P.C."/>
        </authorList>
    </citation>
    <scope>NUCLEOTIDE SEQUENCE [LARGE SCALE GENOMIC DNA]</scope>
    <source>
        <strain evidence="3">CENA21</strain>
    </source>
</reference>
<evidence type="ECO:0000313" key="3">
    <source>
        <dbReference type="Proteomes" id="UP000062645"/>
    </source>
</evidence>
<feature type="chain" id="PRO_5005790814" evidence="1">
    <location>
        <begin position="31"/>
        <end position="267"/>
    </location>
</feature>
<dbReference type="KEGG" id="npz:ACX27_01345"/>
<organism evidence="2 3">
    <name type="scientific">Nostoc piscinale CENA21</name>
    <dbReference type="NCBI Taxonomy" id="224013"/>
    <lineage>
        <taxon>Bacteria</taxon>
        <taxon>Bacillati</taxon>
        <taxon>Cyanobacteriota</taxon>
        <taxon>Cyanophyceae</taxon>
        <taxon>Nostocales</taxon>
        <taxon>Nostocaceae</taxon>
        <taxon>Nostoc</taxon>
    </lineage>
</organism>
<dbReference type="EMBL" id="CP012036">
    <property type="protein sequence ID" value="ALF51797.1"/>
    <property type="molecule type" value="Genomic_DNA"/>
</dbReference>
<dbReference type="PATRIC" id="fig|224013.5.peg.325"/>
<dbReference type="AlphaFoldDB" id="A0A0M3V4E3"/>
<dbReference type="OrthoDB" id="514606at2"/>
<reference evidence="2 3" key="2">
    <citation type="journal article" date="2016" name="Genome Announc.">
        <title>Draft Genome Sequence of the N2-Fixing Cyanobacterium Nostoc piscinale CENA21, Isolated from the Brazilian Amazon Floodplain.</title>
        <authorList>
            <person name="Leao T."/>
            <person name="Guimaraes P.I."/>
            <person name="de Melo A.G."/>
            <person name="Ramos R.T."/>
            <person name="Leao P.N."/>
            <person name="Silva A."/>
            <person name="Fiore M.F."/>
            <person name="Schneider M.P."/>
        </authorList>
    </citation>
    <scope>NUCLEOTIDE SEQUENCE [LARGE SCALE GENOMIC DNA]</scope>
    <source>
        <strain evidence="2 3">CENA21</strain>
    </source>
</reference>
<dbReference type="Proteomes" id="UP000062645">
    <property type="component" value="Chromosome"/>
</dbReference>
<gene>
    <name evidence="2" type="ORF">ACX27_01345</name>
</gene>
<evidence type="ECO:0000313" key="2">
    <source>
        <dbReference type="EMBL" id="ALF51797.1"/>
    </source>
</evidence>
<accession>A0A0M3V4E3</accession>
<proteinExistence type="predicted"/>
<keyword evidence="3" id="KW-1185">Reference proteome</keyword>